<accession>A0A251S6I5</accession>
<sequence>MEEHQSSCLTETSETGEMDRISHLPDSIVHHILSFLKTLDKELVRMSVLSKTWFHLTASFPVLDFRIHNFTHLSRKSFFKYVDYTTSRFCHQNLVAHTFKLVTNLLEPAELDIVNGCLQLLFQNGVRKLEIDFSDYTNSPYVPKYCLPNTLLSISALRSLIIYGCDLPSSLMVDTIKFKSLVYLELKRVRIDDEVINYITTSCPLLQGLRIKSCPGFKRFCVHGHQHLRRVSIYYHTPIERIDIATPNLYYLSIMDINGRGAPRMNVASCKKLTTVVYFGNPLLNSNGFSDFLSNVGPFSRRITNLNLVIQTY</sequence>
<reference evidence="3 5" key="1">
    <citation type="journal article" date="2017" name="Nature">
        <title>The sunflower genome provides insights into oil metabolism, flowering and Asterid evolution.</title>
        <authorList>
            <person name="Badouin H."/>
            <person name="Gouzy J."/>
            <person name="Grassa C.J."/>
            <person name="Murat F."/>
            <person name="Staton S.E."/>
            <person name="Cottret L."/>
            <person name="Lelandais-Briere C."/>
            <person name="Owens G.L."/>
            <person name="Carrere S."/>
            <person name="Mayjonade B."/>
            <person name="Legrand L."/>
            <person name="Gill N."/>
            <person name="Kane N.C."/>
            <person name="Bowers J.E."/>
            <person name="Hubner S."/>
            <person name="Bellec A."/>
            <person name="Berard A."/>
            <person name="Berges H."/>
            <person name="Blanchet N."/>
            <person name="Boniface M.C."/>
            <person name="Brunel D."/>
            <person name="Catrice O."/>
            <person name="Chaidir N."/>
            <person name="Claudel C."/>
            <person name="Donnadieu C."/>
            <person name="Faraut T."/>
            <person name="Fievet G."/>
            <person name="Helmstetter N."/>
            <person name="King M."/>
            <person name="Knapp S.J."/>
            <person name="Lai Z."/>
            <person name="Le Paslier M.C."/>
            <person name="Lippi Y."/>
            <person name="Lorenzon L."/>
            <person name="Mandel J.R."/>
            <person name="Marage G."/>
            <person name="Marchand G."/>
            <person name="Marquand E."/>
            <person name="Bret-Mestries E."/>
            <person name="Morien E."/>
            <person name="Nambeesan S."/>
            <person name="Nguyen T."/>
            <person name="Pegot-Espagnet P."/>
            <person name="Pouilly N."/>
            <person name="Raftis F."/>
            <person name="Sallet E."/>
            <person name="Schiex T."/>
            <person name="Thomas J."/>
            <person name="Vandecasteele C."/>
            <person name="Vares D."/>
            <person name="Vear F."/>
            <person name="Vautrin S."/>
            <person name="Crespi M."/>
            <person name="Mangin B."/>
            <person name="Burke J.M."/>
            <person name="Salse J."/>
            <person name="Munos S."/>
            <person name="Vincourt P."/>
            <person name="Rieseberg L.H."/>
            <person name="Langlade N.B."/>
        </authorList>
    </citation>
    <scope>NUCLEOTIDE SEQUENCE [LARGE SCALE GENOMIC DNA]</scope>
    <source>
        <strain evidence="5">cv. SF193</strain>
        <tissue evidence="3">Leaves</tissue>
    </source>
</reference>
<dbReference type="Proteomes" id="UP000215914">
    <property type="component" value="Chromosome 15"/>
</dbReference>
<evidence type="ECO:0000259" key="1">
    <source>
        <dbReference type="Pfam" id="PF00646"/>
    </source>
</evidence>
<dbReference type="Gene3D" id="1.20.1280.50">
    <property type="match status" value="1"/>
</dbReference>
<evidence type="ECO:0000259" key="2">
    <source>
        <dbReference type="Pfam" id="PF24758"/>
    </source>
</evidence>
<dbReference type="SUPFAM" id="SSF52047">
    <property type="entry name" value="RNI-like"/>
    <property type="match status" value="1"/>
</dbReference>
<dbReference type="PANTHER" id="PTHR34145">
    <property type="entry name" value="OS02G0105600 PROTEIN"/>
    <property type="match status" value="1"/>
</dbReference>
<dbReference type="InterPro" id="IPR001810">
    <property type="entry name" value="F-box_dom"/>
</dbReference>
<dbReference type="Gene3D" id="3.80.10.10">
    <property type="entry name" value="Ribonuclease Inhibitor"/>
    <property type="match status" value="1"/>
</dbReference>
<dbReference type="PANTHER" id="PTHR34145:SF28">
    <property type="entry name" value="F-BOX DOMAIN-CONTAINING PROTEIN"/>
    <property type="match status" value="1"/>
</dbReference>
<dbReference type="EMBL" id="MNCJ02000322">
    <property type="protein sequence ID" value="KAF5798514.1"/>
    <property type="molecule type" value="Genomic_DNA"/>
</dbReference>
<reference evidence="3" key="3">
    <citation type="submission" date="2020-06" db="EMBL/GenBank/DDBJ databases">
        <title>Helianthus annuus Genome sequencing and assembly Release 2.</title>
        <authorList>
            <person name="Gouzy J."/>
            <person name="Langlade N."/>
            <person name="Munos S."/>
        </authorList>
    </citation>
    <scope>NUCLEOTIDE SEQUENCE</scope>
    <source>
        <tissue evidence="3">Leaves</tissue>
    </source>
</reference>
<evidence type="ECO:0000313" key="4">
    <source>
        <dbReference type="EMBL" id="OTF94278.1"/>
    </source>
</evidence>
<organism evidence="4 5">
    <name type="scientific">Helianthus annuus</name>
    <name type="common">Common sunflower</name>
    <dbReference type="NCBI Taxonomy" id="4232"/>
    <lineage>
        <taxon>Eukaryota</taxon>
        <taxon>Viridiplantae</taxon>
        <taxon>Streptophyta</taxon>
        <taxon>Embryophyta</taxon>
        <taxon>Tracheophyta</taxon>
        <taxon>Spermatophyta</taxon>
        <taxon>Magnoliopsida</taxon>
        <taxon>eudicotyledons</taxon>
        <taxon>Gunneridae</taxon>
        <taxon>Pentapetalae</taxon>
        <taxon>asterids</taxon>
        <taxon>campanulids</taxon>
        <taxon>Asterales</taxon>
        <taxon>Asteraceae</taxon>
        <taxon>Asteroideae</taxon>
        <taxon>Heliantheae alliance</taxon>
        <taxon>Heliantheae</taxon>
        <taxon>Helianthus</taxon>
    </lineage>
</organism>
<dbReference type="OMA" id="AIMCEDI"/>
<dbReference type="Pfam" id="PF24758">
    <property type="entry name" value="LRR_At5g56370"/>
    <property type="match status" value="1"/>
</dbReference>
<name>A0A251S6I5_HELAN</name>
<keyword evidence="5" id="KW-1185">Reference proteome</keyword>
<proteinExistence type="predicted"/>
<reference evidence="4" key="2">
    <citation type="submission" date="2017-02" db="EMBL/GenBank/DDBJ databases">
        <title>Sunflower complete genome.</title>
        <authorList>
            <person name="Langlade N."/>
            <person name="Munos S."/>
        </authorList>
    </citation>
    <scope>NUCLEOTIDE SEQUENCE [LARGE SCALE GENOMIC DNA]</scope>
    <source>
        <tissue evidence="4">Leaves</tissue>
    </source>
</reference>
<dbReference type="EMBL" id="CM007904">
    <property type="protein sequence ID" value="OTF94278.1"/>
    <property type="molecule type" value="Genomic_DNA"/>
</dbReference>
<dbReference type="Pfam" id="PF00646">
    <property type="entry name" value="F-box"/>
    <property type="match status" value="1"/>
</dbReference>
<evidence type="ECO:0000313" key="5">
    <source>
        <dbReference type="Proteomes" id="UP000215914"/>
    </source>
</evidence>
<gene>
    <name evidence="4" type="ORF">HannXRQ_Chr15g0470331</name>
    <name evidence="3" type="ORF">HanXRQr2_Chr07g0293821</name>
</gene>
<dbReference type="SUPFAM" id="SSF81383">
    <property type="entry name" value="F-box domain"/>
    <property type="match status" value="1"/>
</dbReference>
<dbReference type="AlphaFoldDB" id="A0A251S6I5"/>
<dbReference type="InterPro" id="IPR032675">
    <property type="entry name" value="LRR_dom_sf"/>
</dbReference>
<dbReference type="Gramene" id="mRNA:HanXRQr2_Chr07g0293821">
    <property type="protein sequence ID" value="CDS:HanXRQr2_Chr07g0293821.1"/>
    <property type="gene ID" value="HanXRQr2_Chr07g0293821"/>
</dbReference>
<dbReference type="InParanoid" id="A0A251S6I5"/>
<feature type="domain" description="F-box/LRR-repeat protein 15/At3g58940/PEG3-like LRR" evidence="2">
    <location>
        <begin position="115"/>
        <end position="279"/>
    </location>
</feature>
<dbReference type="InterPro" id="IPR053772">
    <property type="entry name" value="At1g61320/At1g61330-like"/>
</dbReference>
<protein>
    <submittedName>
        <fullName evidence="3">F-box domain, leucine-rich repeat domain superfamily, F-box-like domain superfamily</fullName>
    </submittedName>
    <submittedName>
        <fullName evidence="4">Putative F-box domain, Leucine-rich repeat domain, L domain-like protein</fullName>
    </submittedName>
</protein>
<dbReference type="InterPro" id="IPR036047">
    <property type="entry name" value="F-box-like_dom_sf"/>
</dbReference>
<feature type="domain" description="F-box" evidence="1">
    <location>
        <begin position="21"/>
        <end position="61"/>
    </location>
</feature>
<dbReference type="InterPro" id="IPR055411">
    <property type="entry name" value="LRR_FXL15/At3g58940/PEG3-like"/>
</dbReference>
<evidence type="ECO:0000313" key="3">
    <source>
        <dbReference type="EMBL" id="KAF5798514.1"/>
    </source>
</evidence>